<proteinExistence type="predicted"/>
<dbReference type="InterPro" id="IPR036291">
    <property type="entry name" value="NAD(P)-bd_dom_sf"/>
</dbReference>
<reference evidence="6" key="1">
    <citation type="submission" date="2021-08" db="EMBL/GenBank/DDBJ databases">
        <title>Genome of a novel bacterium of the phylum Verrucomicrobia, Oleiharenicola sp. KSB-15.</title>
        <authorList>
            <person name="Chung J.-H."/>
            <person name="Ahn J.-H."/>
            <person name="Yoon Y."/>
            <person name="Kim D.-Y."/>
            <person name="An S.-H."/>
            <person name="Park I."/>
            <person name="Yeon J."/>
        </authorList>
    </citation>
    <scope>NUCLEOTIDE SEQUENCE</scope>
    <source>
        <strain evidence="6">KSB-15</strain>
    </source>
</reference>
<organism evidence="6 7">
    <name type="scientific">Horticoccus luteus</name>
    <dbReference type="NCBI Taxonomy" id="2862869"/>
    <lineage>
        <taxon>Bacteria</taxon>
        <taxon>Pseudomonadati</taxon>
        <taxon>Verrucomicrobiota</taxon>
        <taxon>Opitutia</taxon>
        <taxon>Opitutales</taxon>
        <taxon>Opitutaceae</taxon>
        <taxon>Horticoccus</taxon>
    </lineage>
</organism>
<sequence>MPETHTIGFIGTGVMGRSMAAHLLQAGHRLRVFTRTPAKAAELVAKGAKWCRTAGEAAGEADFVITMVGYPSDVEEVYFAPSGILENARGGAVLIDMTTSSARLAERIAHAAEARGCRALDAPVSGGDVGAREARLAIMVGGEETAFEQAKPVLALLGKNVVRQGGPGAGQYCKMANQIAVAVGMLAWAEALALGAAAGLDPAVMLTSISGGAAGSWAMTNLAPRALAGNFAPGFYVKHMLKDIGIALACAAELGVDTPGLATAKAAYDRVVAAGGADCGTQAIYRVYAP</sequence>
<gene>
    <name evidence="6" type="ORF">K0B96_04135</name>
</gene>
<evidence type="ECO:0000256" key="3">
    <source>
        <dbReference type="PIRSR" id="PIRSR000103-1"/>
    </source>
</evidence>
<dbReference type="SUPFAM" id="SSF48179">
    <property type="entry name" value="6-phosphogluconate dehydrogenase C-terminal domain-like"/>
    <property type="match status" value="1"/>
</dbReference>
<dbReference type="KEGG" id="ole:K0B96_04135"/>
<dbReference type="Pfam" id="PF03446">
    <property type="entry name" value="NAD_binding_2"/>
    <property type="match status" value="1"/>
</dbReference>
<name>A0A8F9TYE7_9BACT</name>
<dbReference type="EMBL" id="CP080507">
    <property type="protein sequence ID" value="QYM79817.1"/>
    <property type="molecule type" value="Genomic_DNA"/>
</dbReference>
<dbReference type="SUPFAM" id="SSF51735">
    <property type="entry name" value="NAD(P)-binding Rossmann-fold domains"/>
    <property type="match status" value="1"/>
</dbReference>
<dbReference type="PIRSF" id="PIRSF000103">
    <property type="entry name" value="HIBADH"/>
    <property type="match status" value="1"/>
</dbReference>
<dbReference type="AlphaFoldDB" id="A0A8F9TYE7"/>
<keyword evidence="2" id="KW-0520">NAD</keyword>
<protein>
    <submittedName>
        <fullName evidence="6">NAD(P)-dependent oxidoreductase</fullName>
    </submittedName>
</protein>
<dbReference type="InterPro" id="IPR006115">
    <property type="entry name" value="6PGDH_NADP-bd"/>
</dbReference>
<dbReference type="PANTHER" id="PTHR43060:SF15">
    <property type="entry name" value="3-HYDROXYISOBUTYRATE DEHYDROGENASE-LIKE 1, MITOCHONDRIAL-RELATED"/>
    <property type="match status" value="1"/>
</dbReference>
<evidence type="ECO:0000259" key="5">
    <source>
        <dbReference type="Pfam" id="PF14833"/>
    </source>
</evidence>
<feature type="domain" description="6-phosphogluconate dehydrogenase NADP-binding" evidence="4">
    <location>
        <begin position="6"/>
        <end position="164"/>
    </location>
</feature>
<dbReference type="Proteomes" id="UP000825051">
    <property type="component" value="Chromosome"/>
</dbReference>
<dbReference type="GO" id="GO:0016491">
    <property type="term" value="F:oxidoreductase activity"/>
    <property type="evidence" value="ECO:0007669"/>
    <property type="project" value="UniProtKB-KW"/>
</dbReference>
<dbReference type="InterPro" id="IPR008927">
    <property type="entry name" value="6-PGluconate_DH-like_C_sf"/>
</dbReference>
<evidence type="ECO:0000313" key="7">
    <source>
        <dbReference type="Proteomes" id="UP000825051"/>
    </source>
</evidence>
<accession>A0A8F9TYE7</accession>
<dbReference type="Pfam" id="PF14833">
    <property type="entry name" value="NAD_binding_11"/>
    <property type="match status" value="1"/>
</dbReference>
<dbReference type="PANTHER" id="PTHR43060">
    <property type="entry name" value="3-HYDROXYISOBUTYRATE DEHYDROGENASE-LIKE 1, MITOCHONDRIAL-RELATED"/>
    <property type="match status" value="1"/>
</dbReference>
<feature type="active site" evidence="3">
    <location>
        <position position="174"/>
    </location>
</feature>
<dbReference type="GO" id="GO:0051287">
    <property type="term" value="F:NAD binding"/>
    <property type="evidence" value="ECO:0007669"/>
    <property type="project" value="InterPro"/>
</dbReference>
<keyword evidence="7" id="KW-1185">Reference proteome</keyword>
<evidence type="ECO:0000313" key="6">
    <source>
        <dbReference type="EMBL" id="QYM79817.1"/>
    </source>
</evidence>
<dbReference type="InterPro" id="IPR013328">
    <property type="entry name" value="6PGD_dom2"/>
</dbReference>
<dbReference type="InterPro" id="IPR015815">
    <property type="entry name" value="HIBADH-related"/>
</dbReference>
<dbReference type="GO" id="GO:0050661">
    <property type="term" value="F:NADP binding"/>
    <property type="evidence" value="ECO:0007669"/>
    <property type="project" value="InterPro"/>
</dbReference>
<dbReference type="InterPro" id="IPR029154">
    <property type="entry name" value="HIBADH-like_NADP-bd"/>
</dbReference>
<dbReference type="Gene3D" id="3.40.50.720">
    <property type="entry name" value="NAD(P)-binding Rossmann-like Domain"/>
    <property type="match status" value="1"/>
</dbReference>
<evidence type="ECO:0000256" key="2">
    <source>
        <dbReference type="ARBA" id="ARBA00023027"/>
    </source>
</evidence>
<dbReference type="Gene3D" id="1.10.1040.10">
    <property type="entry name" value="N-(1-d-carboxylethyl)-l-norvaline Dehydrogenase, domain 2"/>
    <property type="match status" value="1"/>
</dbReference>
<keyword evidence="1" id="KW-0560">Oxidoreductase</keyword>
<feature type="domain" description="3-hydroxyisobutyrate dehydrogenase-like NAD-binding" evidence="5">
    <location>
        <begin position="168"/>
        <end position="288"/>
    </location>
</feature>
<evidence type="ECO:0000259" key="4">
    <source>
        <dbReference type="Pfam" id="PF03446"/>
    </source>
</evidence>
<evidence type="ECO:0000256" key="1">
    <source>
        <dbReference type="ARBA" id="ARBA00023002"/>
    </source>
</evidence>